<feature type="region of interest" description="Disordered" evidence="2">
    <location>
        <begin position="350"/>
        <end position="391"/>
    </location>
</feature>
<evidence type="ECO:0000313" key="4">
    <source>
        <dbReference type="Proteomes" id="UP000315628"/>
    </source>
</evidence>
<dbReference type="InterPro" id="IPR023606">
    <property type="entry name" value="CoA-Trfase_III_dom_1_sf"/>
</dbReference>
<dbReference type="AlphaFoldDB" id="A0A560WD77"/>
<evidence type="ECO:0000256" key="2">
    <source>
        <dbReference type="SAM" id="MobiDB-lite"/>
    </source>
</evidence>
<dbReference type="PANTHER" id="PTHR48207:SF3">
    <property type="entry name" value="SUCCINATE--HYDROXYMETHYLGLUTARATE COA-TRANSFERASE"/>
    <property type="match status" value="1"/>
</dbReference>
<dbReference type="Pfam" id="PF02515">
    <property type="entry name" value="CoA_transf_3"/>
    <property type="match status" value="1"/>
</dbReference>
<sequence>MSDDEAKGVSSAEQAQPATPLDGLRVADFSRVLAGPLTTMTLADLGADVIKIERPGLGDDTRAWGPPWTDRSSSYFDCVNRSKRSIALDLTDPVDREVARRIALDADVLVENFLDGTLGRFGLGYDDLAEDNPGLIYCSVTGFGREGGARMPGYDFVVQAVGGLMSITGDESSGPTKAGVALVDVLTSKDATIAILAALAERSCSGRGQRVEVALLSSLLAALVNQSAAALTTGTSPGLLGNRHPSIAPYETLRCADGELAVACGNDRQFAALAAAIGQPGLADDERFASNPARVGHRDELVAALEARLATGGVEHWAKVLGAAGVPAGAVGDIATGIELARSLGLDPTWQVGPGEQIRHPASYSRSSTRRPTLPPDLDEHGDEVRGGDPW</sequence>
<dbReference type="OrthoDB" id="9797653at2"/>
<gene>
    <name evidence="3" type="ORF">FB557_1079</name>
</gene>
<dbReference type="Proteomes" id="UP000315628">
    <property type="component" value="Unassembled WGS sequence"/>
</dbReference>
<dbReference type="EMBL" id="VIUW01000002">
    <property type="protein sequence ID" value="TWD15562.1"/>
    <property type="molecule type" value="Genomic_DNA"/>
</dbReference>
<proteinExistence type="predicted"/>
<name>A0A560WD77_9MICO</name>
<dbReference type="InterPro" id="IPR050483">
    <property type="entry name" value="CoA-transferase_III_domain"/>
</dbReference>
<dbReference type="Gene3D" id="3.40.50.10540">
    <property type="entry name" value="Crotonobetainyl-coa:carnitine coa-transferase, domain 1"/>
    <property type="match status" value="1"/>
</dbReference>
<evidence type="ECO:0000256" key="1">
    <source>
        <dbReference type="ARBA" id="ARBA00022679"/>
    </source>
</evidence>
<reference evidence="3 4" key="1">
    <citation type="submission" date="2019-06" db="EMBL/GenBank/DDBJ databases">
        <title>Sequencing the genomes of 1000 actinobacteria strains.</title>
        <authorList>
            <person name="Klenk H.-P."/>
        </authorList>
    </citation>
    <scope>NUCLEOTIDE SEQUENCE [LARGE SCALE GENOMIC DNA]</scope>
    <source>
        <strain evidence="3 4">DSM 18935</strain>
    </source>
</reference>
<dbReference type="SUPFAM" id="SSF89796">
    <property type="entry name" value="CoA-transferase family III (CaiB/BaiF)"/>
    <property type="match status" value="1"/>
</dbReference>
<evidence type="ECO:0000313" key="3">
    <source>
        <dbReference type="EMBL" id="TWD15562.1"/>
    </source>
</evidence>
<dbReference type="InterPro" id="IPR044855">
    <property type="entry name" value="CoA-Trfase_III_dom3_sf"/>
</dbReference>
<dbReference type="PANTHER" id="PTHR48207">
    <property type="entry name" value="SUCCINATE--HYDROXYMETHYLGLUTARATE COA-TRANSFERASE"/>
    <property type="match status" value="1"/>
</dbReference>
<dbReference type="Gene3D" id="3.30.1540.10">
    <property type="entry name" value="formyl-coa transferase, domain 3"/>
    <property type="match status" value="1"/>
</dbReference>
<dbReference type="GO" id="GO:0008410">
    <property type="term" value="F:CoA-transferase activity"/>
    <property type="evidence" value="ECO:0007669"/>
    <property type="project" value="TreeGrafter"/>
</dbReference>
<organism evidence="3 4">
    <name type="scientific">Marihabitans asiaticum</name>
    <dbReference type="NCBI Taxonomy" id="415218"/>
    <lineage>
        <taxon>Bacteria</taxon>
        <taxon>Bacillati</taxon>
        <taxon>Actinomycetota</taxon>
        <taxon>Actinomycetes</taxon>
        <taxon>Micrococcales</taxon>
        <taxon>Intrasporangiaceae</taxon>
        <taxon>Marihabitans</taxon>
    </lineage>
</organism>
<accession>A0A560WD77</accession>
<keyword evidence="1 3" id="KW-0808">Transferase</keyword>
<keyword evidence="4" id="KW-1185">Reference proteome</keyword>
<comment type="caution">
    <text evidence="3">The sequence shown here is derived from an EMBL/GenBank/DDBJ whole genome shotgun (WGS) entry which is preliminary data.</text>
</comment>
<protein>
    <submittedName>
        <fullName evidence="3">Formyl-CoA transferase</fullName>
    </submittedName>
</protein>
<dbReference type="InterPro" id="IPR003673">
    <property type="entry name" value="CoA-Trfase_fam_III"/>
</dbReference>
<dbReference type="RefSeq" id="WP_144856366.1">
    <property type="nucleotide sequence ID" value="NZ_BAAAYT010000001.1"/>
</dbReference>